<organism evidence="1 2">
    <name type="scientific">Streptomyces thermoalcalitolerans</name>
    <dbReference type="NCBI Taxonomy" id="65605"/>
    <lineage>
        <taxon>Bacteria</taxon>
        <taxon>Bacillati</taxon>
        <taxon>Actinomycetota</taxon>
        <taxon>Actinomycetes</taxon>
        <taxon>Kitasatosporales</taxon>
        <taxon>Streptomycetaceae</taxon>
        <taxon>Streptomyces</taxon>
    </lineage>
</organism>
<reference evidence="2" key="1">
    <citation type="journal article" date="2019" name="Int. J. Syst. Evol. Microbiol.">
        <title>The Global Catalogue of Microorganisms (GCM) 10K type strain sequencing project: providing services to taxonomists for standard genome sequencing and annotation.</title>
        <authorList>
            <consortium name="The Broad Institute Genomics Platform"/>
            <consortium name="The Broad Institute Genome Sequencing Center for Infectious Disease"/>
            <person name="Wu L."/>
            <person name="Ma J."/>
        </authorList>
    </citation>
    <scope>NUCLEOTIDE SEQUENCE [LARGE SCALE GENOMIC DNA]</scope>
    <source>
        <strain evidence="2">JCM 10673</strain>
    </source>
</reference>
<proteinExistence type="predicted"/>
<protein>
    <submittedName>
        <fullName evidence="1">Uncharacterized protein</fullName>
    </submittedName>
</protein>
<gene>
    <name evidence="1" type="ORF">GCM10009549_50080</name>
</gene>
<accession>A0ABP4A0E3</accession>
<comment type="caution">
    <text evidence="1">The sequence shown here is derived from an EMBL/GenBank/DDBJ whole genome shotgun (WGS) entry which is preliminary data.</text>
</comment>
<name>A0ABP4A0E3_9ACTN</name>
<evidence type="ECO:0000313" key="1">
    <source>
        <dbReference type="EMBL" id="GAA0927823.1"/>
    </source>
</evidence>
<evidence type="ECO:0000313" key="2">
    <source>
        <dbReference type="Proteomes" id="UP001501005"/>
    </source>
</evidence>
<keyword evidence="2" id="KW-1185">Reference proteome</keyword>
<sequence length="69" mass="7527">MYVPETAVPVPPDFRAGVPQNLTLFQSPVPDTETHMPGSSPFLTGFNPIALGSRFAHHGLPCPPENRTW</sequence>
<dbReference type="Proteomes" id="UP001501005">
    <property type="component" value="Unassembled WGS sequence"/>
</dbReference>
<dbReference type="EMBL" id="BAAAHG010000058">
    <property type="protein sequence ID" value="GAA0927823.1"/>
    <property type="molecule type" value="Genomic_DNA"/>
</dbReference>